<dbReference type="EMBL" id="HG996471">
    <property type="protein sequence ID" value="CAG1846197.1"/>
    <property type="molecule type" value="Genomic_DNA"/>
</dbReference>
<proteinExistence type="predicted"/>
<evidence type="ECO:0000256" key="1">
    <source>
        <dbReference type="SAM" id="MobiDB-lite"/>
    </source>
</evidence>
<evidence type="ECO:0000313" key="2">
    <source>
        <dbReference type="EMBL" id="CAG1846197.1"/>
    </source>
</evidence>
<evidence type="ECO:0000313" key="3">
    <source>
        <dbReference type="EnsemblPlants" id="Ma06_p13950.1"/>
    </source>
</evidence>
<dbReference type="OMA" id="EEIKMCH"/>
<accession>A0A804JG06</accession>
<organism evidence="3 4">
    <name type="scientific">Musa acuminata subsp. malaccensis</name>
    <name type="common">Wild banana</name>
    <name type="synonym">Musa malaccensis</name>
    <dbReference type="NCBI Taxonomy" id="214687"/>
    <lineage>
        <taxon>Eukaryota</taxon>
        <taxon>Viridiplantae</taxon>
        <taxon>Streptophyta</taxon>
        <taxon>Embryophyta</taxon>
        <taxon>Tracheophyta</taxon>
        <taxon>Spermatophyta</taxon>
        <taxon>Magnoliopsida</taxon>
        <taxon>Liliopsida</taxon>
        <taxon>Zingiberales</taxon>
        <taxon>Musaceae</taxon>
        <taxon>Musa</taxon>
    </lineage>
</organism>
<sequence>MAYRTPVAIQNENFHIHIGKDVDKVKGVLPKPAKSGRPDRKALKDLSNTGKPPASRPVKVLALKEKSAPRGRETIKNAPKSTSLTDEEIKRCHQWAKEGIEQAHFTGNDIQRLEKDINEERINKKVLKVVSDLHEWLSTSYDLGLPEKELSKDITDVKTMELETELLPCITKSPSPGLFPFLPSYPVMHIRYEEVGNLLESEVDHLQFLERPIELELKEED</sequence>
<dbReference type="OrthoDB" id="1905229at2759"/>
<dbReference type="Gramene" id="Ma06_t13950.1">
    <property type="protein sequence ID" value="Ma06_p13950.1"/>
    <property type="gene ID" value="Ma06_g13950"/>
</dbReference>
<evidence type="ECO:0000313" key="4">
    <source>
        <dbReference type="Proteomes" id="UP000012960"/>
    </source>
</evidence>
<protein>
    <submittedName>
        <fullName evidence="2">(wild Malaysian banana) hypothetical protein</fullName>
    </submittedName>
</protein>
<reference evidence="3" key="2">
    <citation type="submission" date="2021-05" db="UniProtKB">
        <authorList>
            <consortium name="EnsemblPlants"/>
        </authorList>
    </citation>
    <scope>IDENTIFICATION</scope>
    <source>
        <strain evidence="3">subsp. malaccensis</strain>
    </source>
</reference>
<dbReference type="Proteomes" id="UP000012960">
    <property type="component" value="Unplaced"/>
</dbReference>
<feature type="region of interest" description="Disordered" evidence="1">
    <location>
        <begin position="27"/>
        <end position="58"/>
    </location>
</feature>
<keyword evidence="4" id="KW-1185">Reference proteome</keyword>
<reference evidence="2" key="1">
    <citation type="submission" date="2021-03" db="EMBL/GenBank/DDBJ databases">
        <authorList>
            <consortium name="Genoscope - CEA"/>
            <person name="William W."/>
        </authorList>
    </citation>
    <scope>NUCLEOTIDE SEQUENCE</scope>
    <source>
        <strain evidence="2">Doubled-haploid Pahang</strain>
    </source>
</reference>
<dbReference type="AlphaFoldDB" id="A0A804JG06"/>
<dbReference type="EnsemblPlants" id="Ma06_t13950.1">
    <property type="protein sequence ID" value="Ma06_p13950.1"/>
    <property type="gene ID" value="Ma06_g13950"/>
</dbReference>
<dbReference type="FunCoup" id="A0A804JG06">
    <property type="interactions" value="290"/>
</dbReference>
<gene>
    <name evidence="2" type="ORF">GSMUA_159920.1</name>
</gene>
<name>A0A804JG06_MUSAM</name>